<comment type="similarity">
    <text evidence="2 7">Belongs to the HSF family.</text>
</comment>
<dbReference type="PRINTS" id="PR00056">
    <property type="entry name" value="HSFDOMAIN"/>
</dbReference>
<evidence type="ECO:0000256" key="3">
    <source>
        <dbReference type="ARBA" id="ARBA00023015"/>
    </source>
</evidence>
<dbReference type="InterPro" id="IPR036390">
    <property type="entry name" value="WH_DNA-bd_sf"/>
</dbReference>
<evidence type="ECO:0000313" key="10">
    <source>
        <dbReference type="Proteomes" id="UP001206595"/>
    </source>
</evidence>
<dbReference type="InterPro" id="IPR036388">
    <property type="entry name" value="WH-like_DNA-bd_sf"/>
</dbReference>
<evidence type="ECO:0000313" key="9">
    <source>
        <dbReference type="EMBL" id="KAI8582775.1"/>
    </source>
</evidence>
<dbReference type="GO" id="GO:0005634">
    <property type="term" value="C:nucleus"/>
    <property type="evidence" value="ECO:0007669"/>
    <property type="project" value="UniProtKB-SubCell"/>
</dbReference>
<evidence type="ECO:0000256" key="5">
    <source>
        <dbReference type="ARBA" id="ARBA00023163"/>
    </source>
</evidence>
<reference evidence="9" key="1">
    <citation type="submission" date="2021-06" db="EMBL/GenBank/DDBJ databases">
        <authorList>
            <consortium name="DOE Joint Genome Institute"/>
            <person name="Mondo S.J."/>
            <person name="Amses K.R."/>
            <person name="Simmons D.R."/>
            <person name="Longcore J.E."/>
            <person name="Seto K."/>
            <person name="Alves G.H."/>
            <person name="Bonds A.E."/>
            <person name="Quandt C.A."/>
            <person name="Davis W.J."/>
            <person name="Chang Y."/>
            <person name="Letcher P.M."/>
            <person name="Powell M.J."/>
            <person name="Kuo A."/>
            <person name="Labutti K."/>
            <person name="Pangilinan J."/>
            <person name="Andreopoulos W."/>
            <person name="Tritt A."/>
            <person name="Riley R."/>
            <person name="Hundley H."/>
            <person name="Johnson J."/>
            <person name="Lipzen A."/>
            <person name="Barry K."/>
            <person name="Berbee M.L."/>
            <person name="Buchler N.E."/>
            <person name="Grigoriev I.V."/>
            <person name="Spatafora J.W."/>
            <person name="Stajich J.E."/>
            <person name="James T.Y."/>
        </authorList>
    </citation>
    <scope>NUCLEOTIDE SEQUENCE</scope>
    <source>
        <strain evidence="9">AG</strain>
    </source>
</reference>
<dbReference type="InterPro" id="IPR000232">
    <property type="entry name" value="HSF_DNA-bd"/>
</dbReference>
<dbReference type="Gene3D" id="1.10.10.10">
    <property type="entry name" value="Winged helix-like DNA-binding domain superfamily/Winged helix DNA-binding domain"/>
    <property type="match status" value="1"/>
</dbReference>
<dbReference type="GeneID" id="75909395"/>
<evidence type="ECO:0000256" key="4">
    <source>
        <dbReference type="ARBA" id="ARBA00023125"/>
    </source>
</evidence>
<accession>A0AAD5EI73</accession>
<keyword evidence="5" id="KW-0804">Transcription</keyword>
<proteinExistence type="inferred from homology"/>
<dbReference type="GO" id="GO:0043565">
    <property type="term" value="F:sequence-specific DNA binding"/>
    <property type="evidence" value="ECO:0007669"/>
    <property type="project" value="InterPro"/>
</dbReference>
<gene>
    <name evidence="9" type="ORF">K450DRAFT_165006</name>
</gene>
<dbReference type="SMART" id="SM00415">
    <property type="entry name" value="HSF"/>
    <property type="match status" value="1"/>
</dbReference>
<keyword evidence="6" id="KW-0539">Nucleus</keyword>
<evidence type="ECO:0000256" key="6">
    <source>
        <dbReference type="ARBA" id="ARBA00023242"/>
    </source>
</evidence>
<dbReference type="Proteomes" id="UP001206595">
    <property type="component" value="Unassembled WGS sequence"/>
</dbReference>
<dbReference type="SUPFAM" id="SSF46785">
    <property type="entry name" value="Winged helix' DNA-binding domain"/>
    <property type="match status" value="1"/>
</dbReference>
<reference evidence="9" key="2">
    <citation type="journal article" date="2022" name="Proc. Natl. Acad. Sci. U.S.A.">
        <title>Diploid-dominant life cycles characterize the early evolution of Fungi.</title>
        <authorList>
            <person name="Amses K.R."/>
            <person name="Simmons D.R."/>
            <person name="Longcore J.E."/>
            <person name="Mondo S.J."/>
            <person name="Seto K."/>
            <person name="Jeronimo G.H."/>
            <person name="Bonds A.E."/>
            <person name="Quandt C.A."/>
            <person name="Davis W.J."/>
            <person name="Chang Y."/>
            <person name="Federici B.A."/>
            <person name="Kuo A."/>
            <person name="LaButti K."/>
            <person name="Pangilinan J."/>
            <person name="Andreopoulos W."/>
            <person name="Tritt A."/>
            <person name="Riley R."/>
            <person name="Hundley H."/>
            <person name="Johnson J."/>
            <person name="Lipzen A."/>
            <person name="Barry K."/>
            <person name="Lang B.F."/>
            <person name="Cuomo C.A."/>
            <person name="Buchler N.E."/>
            <person name="Grigoriev I.V."/>
            <person name="Spatafora J.W."/>
            <person name="Stajich J.E."/>
            <person name="James T.Y."/>
        </authorList>
    </citation>
    <scope>NUCLEOTIDE SEQUENCE</scope>
    <source>
        <strain evidence="9">AG</strain>
    </source>
</reference>
<dbReference type="PANTHER" id="PTHR10015:SF427">
    <property type="entry name" value="HEAT SHOCK FACTOR PROTEIN"/>
    <property type="match status" value="1"/>
</dbReference>
<protein>
    <recommendedName>
        <fullName evidence="8">HSF-type DNA-binding domain-containing protein</fullName>
    </recommendedName>
</protein>
<sequence>VPTFLSKLYNMVNDPASTDLIRWSNDGTSFIVERHEEFAAKVLPRFFKHNTFASFVRQLNMYDFHKVPHIMQGVMVSENEGEVWEFSNSNFQRDQPDLLLLVSRKRTRDRDEKDASSTELSQLINDIASIKRHQTTISTDLRNLQRDNLILWEDNLAAREKHERHQDMIQKILRFLASVF</sequence>
<comment type="subcellular location">
    <subcellularLocation>
        <location evidence="1">Nucleus</location>
    </subcellularLocation>
</comment>
<keyword evidence="4" id="KW-0238">DNA-binding</keyword>
<evidence type="ECO:0000256" key="1">
    <source>
        <dbReference type="ARBA" id="ARBA00004123"/>
    </source>
</evidence>
<dbReference type="Pfam" id="PF00447">
    <property type="entry name" value="HSF_DNA-bind"/>
    <property type="match status" value="1"/>
</dbReference>
<evidence type="ECO:0000259" key="8">
    <source>
        <dbReference type="SMART" id="SM00415"/>
    </source>
</evidence>
<dbReference type="EMBL" id="MU620899">
    <property type="protein sequence ID" value="KAI8582775.1"/>
    <property type="molecule type" value="Genomic_DNA"/>
</dbReference>
<feature type="domain" description="HSF-type DNA-binding" evidence="8">
    <location>
        <begin position="1"/>
        <end position="105"/>
    </location>
</feature>
<dbReference type="FunFam" id="1.10.10.10:FF:000027">
    <property type="entry name" value="Heat shock transcription factor 1"/>
    <property type="match status" value="1"/>
</dbReference>
<keyword evidence="10" id="KW-1185">Reference proteome</keyword>
<feature type="non-terminal residue" evidence="9">
    <location>
        <position position="1"/>
    </location>
</feature>
<organism evidence="9 10">
    <name type="scientific">Umbelopsis ramanniana AG</name>
    <dbReference type="NCBI Taxonomy" id="1314678"/>
    <lineage>
        <taxon>Eukaryota</taxon>
        <taxon>Fungi</taxon>
        <taxon>Fungi incertae sedis</taxon>
        <taxon>Mucoromycota</taxon>
        <taxon>Mucoromycotina</taxon>
        <taxon>Umbelopsidomycetes</taxon>
        <taxon>Umbelopsidales</taxon>
        <taxon>Umbelopsidaceae</taxon>
        <taxon>Umbelopsis</taxon>
    </lineage>
</organism>
<name>A0AAD5EI73_UMBRA</name>
<dbReference type="GO" id="GO:0003700">
    <property type="term" value="F:DNA-binding transcription factor activity"/>
    <property type="evidence" value="ECO:0007669"/>
    <property type="project" value="InterPro"/>
</dbReference>
<comment type="caution">
    <text evidence="9">The sequence shown here is derived from an EMBL/GenBank/DDBJ whole genome shotgun (WGS) entry which is preliminary data.</text>
</comment>
<dbReference type="RefSeq" id="XP_051447779.1">
    <property type="nucleotide sequence ID" value="XM_051584045.1"/>
</dbReference>
<keyword evidence="3" id="KW-0805">Transcription regulation</keyword>
<evidence type="ECO:0000256" key="2">
    <source>
        <dbReference type="ARBA" id="ARBA00006403"/>
    </source>
</evidence>
<evidence type="ECO:0000256" key="7">
    <source>
        <dbReference type="RuleBase" id="RU004020"/>
    </source>
</evidence>
<dbReference type="PANTHER" id="PTHR10015">
    <property type="entry name" value="HEAT SHOCK TRANSCRIPTION FACTOR"/>
    <property type="match status" value="1"/>
</dbReference>
<feature type="non-terminal residue" evidence="9">
    <location>
        <position position="180"/>
    </location>
</feature>
<dbReference type="AlphaFoldDB" id="A0AAD5EI73"/>